<dbReference type="SUPFAM" id="SSF158446">
    <property type="entry name" value="IVS-encoded protein-like"/>
    <property type="match status" value="1"/>
</dbReference>
<dbReference type="Gene3D" id="1.20.1440.60">
    <property type="entry name" value="23S rRNA-intervening sequence"/>
    <property type="match status" value="1"/>
</dbReference>
<name>A0A1M7ZY70_9FLAO</name>
<evidence type="ECO:0000313" key="1">
    <source>
        <dbReference type="EMBL" id="SHO73597.1"/>
    </source>
</evidence>
<organism evidence="1 2">
    <name type="scientific">Flavobacterium cucumis</name>
    <dbReference type="NCBI Taxonomy" id="416016"/>
    <lineage>
        <taxon>Bacteria</taxon>
        <taxon>Pseudomonadati</taxon>
        <taxon>Bacteroidota</taxon>
        <taxon>Flavobacteriia</taxon>
        <taxon>Flavobacteriales</taxon>
        <taxon>Flavobacteriaceae</taxon>
        <taxon>Flavobacterium</taxon>
    </lineage>
</organism>
<sequence>MKSYRDLIVWQKSMSWVTSVYSPTSKIPKSEKFGLISQIRKSLVAIPSNRAEGMAEIIKKIIQDFCRFQEVLCLNVKPK</sequence>
<dbReference type="InterPro" id="IPR012657">
    <property type="entry name" value="23S_rRNA-intervening_sequence"/>
</dbReference>
<gene>
    <name evidence="1" type="ORF">SAMN05443547_1959</name>
</gene>
<dbReference type="AlphaFoldDB" id="A0A1M7ZY70"/>
<keyword evidence="2" id="KW-1185">Reference proteome</keyword>
<dbReference type="STRING" id="416016.SAMN05443547_1959"/>
<accession>A0A1M7ZY70</accession>
<dbReference type="Proteomes" id="UP000184611">
    <property type="component" value="Unassembled WGS sequence"/>
</dbReference>
<dbReference type="InterPro" id="IPR036583">
    <property type="entry name" value="23S_rRNA_IVS_sf"/>
</dbReference>
<evidence type="ECO:0000313" key="2">
    <source>
        <dbReference type="Proteomes" id="UP000184611"/>
    </source>
</evidence>
<dbReference type="Pfam" id="PF05635">
    <property type="entry name" value="23S_rRNA_IVP"/>
    <property type="match status" value="1"/>
</dbReference>
<dbReference type="NCBIfam" id="TIGR02436">
    <property type="entry name" value="four helix bundle protein"/>
    <property type="match status" value="1"/>
</dbReference>
<proteinExistence type="predicted"/>
<reference evidence="2" key="1">
    <citation type="submission" date="2016-12" db="EMBL/GenBank/DDBJ databases">
        <authorList>
            <person name="Varghese N."/>
            <person name="Submissions S."/>
        </authorList>
    </citation>
    <scope>NUCLEOTIDE SEQUENCE [LARGE SCALE GENOMIC DNA]</scope>
    <source>
        <strain evidence="2">DSM 18830</strain>
    </source>
</reference>
<protein>
    <submittedName>
        <fullName evidence="1">Four helix bundle protein</fullName>
    </submittedName>
</protein>
<dbReference type="EMBL" id="FRYK01000003">
    <property type="protein sequence ID" value="SHO73597.1"/>
    <property type="molecule type" value="Genomic_DNA"/>
</dbReference>